<dbReference type="PANTHER" id="PTHR32226:SF2">
    <property type="entry name" value="TELO2-INTERACTING PROTEIN 2"/>
    <property type="match status" value="1"/>
</dbReference>
<keyword evidence="4" id="KW-1185">Reference proteome</keyword>
<dbReference type="HOGENOM" id="CLU_512832_0_0_1"/>
<dbReference type="Proteomes" id="UP000024837">
    <property type="component" value="Unassembled WGS sequence"/>
</dbReference>
<accession>W7HZH9</accession>
<protein>
    <submittedName>
        <fullName evidence="3">Uncharacterized protein</fullName>
    </submittedName>
</protein>
<name>W7HZH9_9PEZI</name>
<dbReference type="Pfam" id="PF10521">
    <property type="entry name" value="Tti2"/>
    <property type="match status" value="1"/>
</dbReference>
<organism evidence="3 4">
    <name type="scientific">Drechslerella stenobrocha 248</name>
    <dbReference type="NCBI Taxonomy" id="1043628"/>
    <lineage>
        <taxon>Eukaryota</taxon>
        <taxon>Fungi</taxon>
        <taxon>Dikarya</taxon>
        <taxon>Ascomycota</taxon>
        <taxon>Pezizomycotina</taxon>
        <taxon>Orbiliomycetes</taxon>
        <taxon>Orbiliales</taxon>
        <taxon>Orbiliaceae</taxon>
        <taxon>Drechslerella</taxon>
    </lineage>
</organism>
<evidence type="ECO:0000313" key="4">
    <source>
        <dbReference type="Proteomes" id="UP000024837"/>
    </source>
</evidence>
<dbReference type="PANTHER" id="PTHR32226">
    <property type="entry name" value="TELO2-INTERACTING PROTEIN 2"/>
    <property type="match status" value="1"/>
</dbReference>
<feature type="region of interest" description="Disordered" evidence="2">
    <location>
        <begin position="75"/>
        <end position="95"/>
    </location>
</feature>
<evidence type="ECO:0000313" key="3">
    <source>
        <dbReference type="EMBL" id="EWC45348.1"/>
    </source>
</evidence>
<dbReference type="GO" id="GO:0005634">
    <property type="term" value="C:nucleus"/>
    <property type="evidence" value="ECO:0007669"/>
    <property type="project" value="TreeGrafter"/>
</dbReference>
<evidence type="ECO:0000256" key="2">
    <source>
        <dbReference type="SAM" id="MobiDB-lite"/>
    </source>
</evidence>
<evidence type="ECO:0000256" key="1">
    <source>
        <dbReference type="ARBA" id="ARBA00034736"/>
    </source>
</evidence>
<dbReference type="GO" id="GO:0110078">
    <property type="term" value="C:TTT Hsp90 cochaperone complex"/>
    <property type="evidence" value="ECO:0007669"/>
    <property type="project" value="InterPro"/>
</dbReference>
<dbReference type="InterPro" id="IPR018870">
    <property type="entry name" value="Tti2"/>
</dbReference>
<dbReference type="EMBL" id="KI966427">
    <property type="protein sequence ID" value="EWC45348.1"/>
    <property type="molecule type" value="Genomic_DNA"/>
</dbReference>
<comment type="similarity">
    <text evidence="1">Belongs to the TTI2 family.</text>
</comment>
<reference evidence="3 4" key="1">
    <citation type="submission" date="2013-05" db="EMBL/GenBank/DDBJ databases">
        <title>Drechslerella stenobrocha genome reveals carnivorous origination and mechanical trapping mechanism of predatory fungi.</title>
        <authorList>
            <person name="Liu X."/>
            <person name="Zhang W."/>
            <person name="Liu K."/>
        </authorList>
    </citation>
    <scope>NUCLEOTIDE SEQUENCE [LARGE SCALE GENOMIC DNA]</scope>
    <source>
        <strain evidence="3 4">248</strain>
    </source>
</reference>
<dbReference type="GO" id="GO:0005829">
    <property type="term" value="C:cytosol"/>
    <property type="evidence" value="ECO:0007669"/>
    <property type="project" value="TreeGrafter"/>
</dbReference>
<proteinExistence type="inferred from homology"/>
<dbReference type="AlphaFoldDB" id="W7HZH9"/>
<dbReference type="OrthoDB" id="6417021at2759"/>
<gene>
    <name evidence="3" type="ORF">DRE_00747</name>
</gene>
<sequence length="552" mass="58733">MDAIKRAATAAAYLPEPPESITVPGVLDLEQLADLSDIAAEVIRLQKAADGTLDSCRRLLAQLYVYDYTRCLQPVDENKDKDNNDSDEGAPTDNTEGDAMFAAALCAAVRPSRGAMEECWREEDGVGVTSPTPNLAVLTATTGVCLRVLRGVLAASPTLLDGPSATAATSTGLRTAVAVAIATWSDVSTGWSTEATARVCAEILQMHHAALTAEKVLVVELLGGTVKPVFAGTRVPTVTEMGRKAVRVPVTRREVEMDEAGVGGDAVWLRRKGMGEALAVVRFVIAGMEPRAVQENWHLIAPPVLTALDAGDILTKAHACDVLADIITAVDAAFLARTGLGSVFEQAVIPCLHFLPPLTPTNHAARAFSAGVNALVALARRQGVREGGREGMYKALDGVLRDGVFRAVTYVGENVRMMETVVTAAGTLVRELGVRSVRHLSKLVSMCAAPMLSPFVGTHPQLARAATATLVEVVRACWPRVPAHNAEILKAAVFCWMRGGDGQQEEVEVARLRHELRTLMALLERADGDSGWFERARGAVVEREAGLAGLFA</sequence>